<dbReference type="EMBL" id="CAJOAZ010000133">
    <property type="protein sequence ID" value="CAF3546246.1"/>
    <property type="molecule type" value="Genomic_DNA"/>
</dbReference>
<dbReference type="OrthoDB" id="10038342at2759"/>
<feature type="transmembrane region" description="Helical" evidence="1">
    <location>
        <begin position="78"/>
        <end position="102"/>
    </location>
</feature>
<accession>A0A814QPU7</accession>
<dbReference type="EMBL" id="CAJOAY010000658">
    <property type="protein sequence ID" value="CAF3711131.1"/>
    <property type="molecule type" value="Genomic_DNA"/>
</dbReference>
<dbReference type="Proteomes" id="UP000663868">
    <property type="component" value="Unassembled WGS sequence"/>
</dbReference>
<name>A0A814QPU7_9BILA</name>
<keyword evidence="12" id="KW-1185">Reference proteome</keyword>
<evidence type="ECO:0000256" key="1">
    <source>
        <dbReference type="SAM" id="Phobius"/>
    </source>
</evidence>
<dbReference type="Proteomes" id="UP000663877">
    <property type="component" value="Unassembled WGS sequence"/>
</dbReference>
<feature type="transmembrane region" description="Helical" evidence="1">
    <location>
        <begin position="108"/>
        <end position="129"/>
    </location>
</feature>
<dbReference type="AlphaFoldDB" id="A0A814QPU7"/>
<evidence type="ECO:0000313" key="3">
    <source>
        <dbReference type="EMBL" id="CAF1161448.1"/>
    </source>
</evidence>
<keyword evidence="1" id="KW-1133">Transmembrane helix</keyword>
<dbReference type="EMBL" id="CAJNOE010000290">
    <property type="protein sequence ID" value="CAF1122609.1"/>
    <property type="molecule type" value="Genomic_DNA"/>
</dbReference>
<comment type="caution">
    <text evidence="2">The sequence shown here is derived from an EMBL/GenBank/DDBJ whole genome shotgun (WGS) entry which is preliminary data.</text>
</comment>
<feature type="transmembrane region" description="Helical" evidence="1">
    <location>
        <begin position="7"/>
        <end position="29"/>
    </location>
</feature>
<organism evidence="2 13">
    <name type="scientific">Adineta steineri</name>
    <dbReference type="NCBI Taxonomy" id="433720"/>
    <lineage>
        <taxon>Eukaryota</taxon>
        <taxon>Metazoa</taxon>
        <taxon>Spiralia</taxon>
        <taxon>Gnathifera</taxon>
        <taxon>Rotifera</taxon>
        <taxon>Eurotatoria</taxon>
        <taxon>Bdelloidea</taxon>
        <taxon>Adinetida</taxon>
        <taxon>Adinetidae</taxon>
        <taxon>Adineta</taxon>
    </lineage>
</organism>
<dbReference type="Proteomes" id="UP000663891">
    <property type="component" value="Unassembled WGS sequence"/>
</dbReference>
<evidence type="ECO:0000313" key="12">
    <source>
        <dbReference type="Proteomes" id="UP000663832"/>
    </source>
</evidence>
<evidence type="ECO:0000313" key="9">
    <source>
        <dbReference type="EMBL" id="CAF3546246.1"/>
    </source>
</evidence>
<evidence type="ECO:0000313" key="8">
    <source>
        <dbReference type="EMBL" id="CAF1525513.1"/>
    </source>
</evidence>
<dbReference type="Proteomes" id="UP000663832">
    <property type="component" value="Unassembled WGS sequence"/>
</dbReference>
<evidence type="ECO:0000313" key="2">
    <source>
        <dbReference type="EMBL" id="CAF1122609.1"/>
    </source>
</evidence>
<dbReference type="Proteomes" id="UP000663881">
    <property type="component" value="Unassembled WGS sequence"/>
</dbReference>
<dbReference type="EMBL" id="CAJNOG010000550">
    <property type="protein sequence ID" value="CAF1292166.1"/>
    <property type="molecule type" value="Genomic_DNA"/>
</dbReference>
<dbReference type="Proteomes" id="UP000663844">
    <property type="component" value="Unassembled WGS sequence"/>
</dbReference>
<dbReference type="EMBL" id="CAJNOI010000310">
    <property type="protein sequence ID" value="CAF1237386.1"/>
    <property type="molecule type" value="Genomic_DNA"/>
</dbReference>
<protein>
    <submittedName>
        <fullName evidence="2">Uncharacterized protein</fullName>
    </submittedName>
</protein>
<keyword evidence="1" id="KW-0812">Transmembrane</keyword>
<evidence type="ECO:0000313" key="6">
    <source>
        <dbReference type="EMBL" id="CAF1331133.1"/>
    </source>
</evidence>
<evidence type="ECO:0000313" key="5">
    <source>
        <dbReference type="EMBL" id="CAF1292166.1"/>
    </source>
</evidence>
<dbReference type="Proteomes" id="UP000663860">
    <property type="component" value="Unassembled WGS sequence"/>
</dbReference>
<keyword evidence="1" id="KW-0472">Membrane</keyword>
<evidence type="ECO:0000313" key="10">
    <source>
        <dbReference type="EMBL" id="CAF3711131.1"/>
    </source>
</evidence>
<sequence length="141" mass="15469">MDLRRTIIILMAIACVITIIGVIHCHVNYPYNPTISAYRMGYSIVFPILLTLTGFLLIEQLMITDGTLAPLNRLRTIYAFAAAIALFVFGIGSAIVASRWYGSAPHDAYHHSAVIASVIAFVGMAVYIAEAVARNRKSRII</sequence>
<dbReference type="EMBL" id="CAJOBB010002643">
    <property type="protein sequence ID" value="CAF3986625.1"/>
    <property type="molecule type" value="Genomic_DNA"/>
</dbReference>
<gene>
    <name evidence="3" type="ORF">BJG266_LOCUS24659</name>
    <name evidence="4" type="ORF">BJG266_LOCUS28858</name>
    <name evidence="2" type="ORF">IZO911_LOCUS24229</name>
    <name evidence="5" type="ORF">JYZ213_LOCUS31835</name>
    <name evidence="11" type="ORF">KXQ929_LOCUS27659</name>
    <name evidence="10" type="ORF">OKA104_LOCUS13190</name>
    <name evidence="9" type="ORF">OXD698_LOCUS3695</name>
    <name evidence="7" type="ORF">QVE165_LOCUS39233</name>
    <name evidence="8" type="ORF">QVE165_LOCUS45100</name>
    <name evidence="6" type="ORF">VCS650_LOCUS32690</name>
</gene>
<dbReference type="Proteomes" id="UP000663845">
    <property type="component" value="Unassembled WGS sequence"/>
</dbReference>
<evidence type="ECO:0000313" key="11">
    <source>
        <dbReference type="EMBL" id="CAF3986625.1"/>
    </source>
</evidence>
<feature type="transmembrane region" description="Helical" evidence="1">
    <location>
        <begin position="41"/>
        <end position="58"/>
    </location>
</feature>
<dbReference type="EMBL" id="CAJNOI010000179">
    <property type="protein sequence ID" value="CAF1161448.1"/>
    <property type="molecule type" value="Genomic_DNA"/>
</dbReference>
<evidence type="ECO:0000313" key="13">
    <source>
        <dbReference type="Proteomes" id="UP000663860"/>
    </source>
</evidence>
<reference evidence="2" key="1">
    <citation type="submission" date="2021-02" db="EMBL/GenBank/DDBJ databases">
        <authorList>
            <person name="Nowell W R."/>
        </authorList>
    </citation>
    <scope>NUCLEOTIDE SEQUENCE</scope>
</reference>
<dbReference type="EMBL" id="CAJNOM010000433">
    <property type="protein sequence ID" value="CAF1435259.1"/>
    <property type="molecule type" value="Genomic_DNA"/>
</dbReference>
<evidence type="ECO:0000313" key="7">
    <source>
        <dbReference type="EMBL" id="CAF1435259.1"/>
    </source>
</evidence>
<dbReference type="EMBL" id="CAJNOM010000624">
    <property type="protein sequence ID" value="CAF1525513.1"/>
    <property type="molecule type" value="Genomic_DNA"/>
</dbReference>
<proteinExistence type="predicted"/>
<evidence type="ECO:0000313" key="4">
    <source>
        <dbReference type="EMBL" id="CAF1237386.1"/>
    </source>
</evidence>
<dbReference type="EMBL" id="CAJNON010000604">
    <property type="protein sequence ID" value="CAF1331133.1"/>
    <property type="molecule type" value="Genomic_DNA"/>
</dbReference>